<dbReference type="Pfam" id="PF01943">
    <property type="entry name" value="Polysacc_synt"/>
    <property type="match status" value="1"/>
</dbReference>
<sequence length="490" mass="55374">MGIIKKQSITNSIITYIGIGLGFITTIYLYPNFLEANEYGLTRLLLSVSFIFTQFAHLGMKNTAIRFFPYFENDEKQHNGFLFLTLTIPLAGFLFFLGVLFLFDDLLLSYYDRSSLFESYYWFLIPIVFGQLYFEVLNSYVRARLHSVPGSVISEIILRLFAIVLLLAFWFNWLSFREFMIGFVISYIIQPVLLLLFLFFKGELFLKPNFAYLKTSLVKRMANYGLFALLGGMTTLIVNNIDIIMLGSLSGLTETGIYAIAFYIGSVIIVPQRSIGKIAPSLVAKYIKEKKMGEVEKIYKSSSINQMIPGFLIFVGVVANIHNLNDILPAEYASASSVIVVIGISKLIDMSAGINGSIILNSKYYRFDLISMLFLILFSVGLNYWLIPLLGITGAAIATAASLFLYNLIKGIYVWIKFRMQPLSSKMLIVILLSLAILWGSLQIDRIGNLYFDIALRSLVIAVVYSAGILAFNISDEVNKLWADFRNKIH</sequence>
<evidence type="ECO:0000256" key="5">
    <source>
        <dbReference type="ARBA" id="ARBA00023136"/>
    </source>
</evidence>
<feature type="transmembrane region" description="Helical" evidence="6">
    <location>
        <begin position="307"/>
        <end position="324"/>
    </location>
</feature>
<evidence type="ECO:0000313" key="8">
    <source>
        <dbReference type="Proteomes" id="UP000317557"/>
    </source>
</evidence>
<dbReference type="InterPro" id="IPR050833">
    <property type="entry name" value="Poly_Biosynth_Transport"/>
</dbReference>
<comment type="subcellular location">
    <subcellularLocation>
        <location evidence="1">Cell membrane</location>
        <topology evidence="1">Multi-pass membrane protein</topology>
    </subcellularLocation>
</comment>
<evidence type="ECO:0000256" key="4">
    <source>
        <dbReference type="ARBA" id="ARBA00022989"/>
    </source>
</evidence>
<keyword evidence="3 6" id="KW-0812">Transmembrane</keyword>
<keyword evidence="2" id="KW-1003">Cell membrane</keyword>
<feature type="transmembrane region" description="Helical" evidence="6">
    <location>
        <begin position="369"/>
        <end position="387"/>
    </location>
</feature>
<name>A0A521EHC1_9BACT</name>
<feature type="transmembrane region" description="Helical" evidence="6">
    <location>
        <begin position="179"/>
        <end position="200"/>
    </location>
</feature>
<feature type="transmembrane region" description="Helical" evidence="6">
    <location>
        <begin position="42"/>
        <end position="60"/>
    </location>
</feature>
<feature type="transmembrane region" description="Helical" evidence="6">
    <location>
        <begin position="244"/>
        <end position="270"/>
    </location>
</feature>
<evidence type="ECO:0000313" key="7">
    <source>
        <dbReference type="EMBL" id="SMO83324.1"/>
    </source>
</evidence>
<dbReference type="PANTHER" id="PTHR30250">
    <property type="entry name" value="PST FAMILY PREDICTED COLANIC ACID TRANSPORTER"/>
    <property type="match status" value="1"/>
</dbReference>
<dbReference type="Proteomes" id="UP000317557">
    <property type="component" value="Unassembled WGS sequence"/>
</dbReference>
<dbReference type="GO" id="GO:0005886">
    <property type="term" value="C:plasma membrane"/>
    <property type="evidence" value="ECO:0007669"/>
    <property type="project" value="UniProtKB-SubCell"/>
</dbReference>
<feature type="transmembrane region" description="Helical" evidence="6">
    <location>
        <begin position="454"/>
        <end position="472"/>
    </location>
</feature>
<evidence type="ECO:0000256" key="3">
    <source>
        <dbReference type="ARBA" id="ARBA00022692"/>
    </source>
</evidence>
<feature type="transmembrane region" description="Helical" evidence="6">
    <location>
        <begin position="156"/>
        <end position="173"/>
    </location>
</feature>
<feature type="transmembrane region" description="Helical" evidence="6">
    <location>
        <begin position="119"/>
        <end position="136"/>
    </location>
</feature>
<protein>
    <submittedName>
        <fullName evidence="7">Membrane protein involved in the export of O-antigen and teichoic acid</fullName>
    </submittedName>
</protein>
<gene>
    <name evidence="7" type="ORF">SAMN06265219_11246</name>
</gene>
<keyword evidence="8" id="KW-1185">Reference proteome</keyword>
<dbReference type="EMBL" id="FXTP01000012">
    <property type="protein sequence ID" value="SMO83324.1"/>
    <property type="molecule type" value="Genomic_DNA"/>
</dbReference>
<keyword evidence="5 6" id="KW-0472">Membrane</keyword>
<feature type="transmembrane region" description="Helical" evidence="6">
    <location>
        <begin position="12"/>
        <end position="30"/>
    </location>
</feature>
<feature type="transmembrane region" description="Helical" evidence="6">
    <location>
        <begin position="221"/>
        <end position="238"/>
    </location>
</feature>
<dbReference type="AlphaFoldDB" id="A0A521EHC1"/>
<feature type="transmembrane region" description="Helical" evidence="6">
    <location>
        <begin position="393"/>
        <end position="416"/>
    </location>
</feature>
<proteinExistence type="predicted"/>
<dbReference type="RefSeq" id="WP_142455198.1">
    <property type="nucleotide sequence ID" value="NZ_FXTP01000012.1"/>
</dbReference>
<feature type="transmembrane region" description="Helical" evidence="6">
    <location>
        <begin position="81"/>
        <end position="103"/>
    </location>
</feature>
<feature type="transmembrane region" description="Helical" evidence="6">
    <location>
        <begin position="423"/>
        <end position="442"/>
    </location>
</feature>
<evidence type="ECO:0000256" key="6">
    <source>
        <dbReference type="SAM" id="Phobius"/>
    </source>
</evidence>
<dbReference type="OrthoDB" id="88014at2"/>
<evidence type="ECO:0000256" key="1">
    <source>
        <dbReference type="ARBA" id="ARBA00004651"/>
    </source>
</evidence>
<keyword evidence="4 6" id="KW-1133">Transmembrane helix</keyword>
<dbReference type="InterPro" id="IPR002797">
    <property type="entry name" value="Polysacc_synth"/>
</dbReference>
<accession>A0A521EHC1</accession>
<organism evidence="7 8">
    <name type="scientific">Gracilimonas mengyeensis</name>
    <dbReference type="NCBI Taxonomy" id="1302730"/>
    <lineage>
        <taxon>Bacteria</taxon>
        <taxon>Pseudomonadati</taxon>
        <taxon>Balneolota</taxon>
        <taxon>Balneolia</taxon>
        <taxon>Balneolales</taxon>
        <taxon>Balneolaceae</taxon>
        <taxon>Gracilimonas</taxon>
    </lineage>
</organism>
<dbReference type="PANTHER" id="PTHR30250:SF11">
    <property type="entry name" value="O-ANTIGEN TRANSPORTER-RELATED"/>
    <property type="match status" value="1"/>
</dbReference>
<reference evidence="7 8" key="1">
    <citation type="submission" date="2017-05" db="EMBL/GenBank/DDBJ databases">
        <authorList>
            <person name="Varghese N."/>
            <person name="Submissions S."/>
        </authorList>
    </citation>
    <scope>NUCLEOTIDE SEQUENCE [LARGE SCALE GENOMIC DNA]</scope>
    <source>
        <strain evidence="7 8">DSM 21985</strain>
    </source>
</reference>
<evidence type="ECO:0000256" key="2">
    <source>
        <dbReference type="ARBA" id="ARBA00022475"/>
    </source>
</evidence>